<protein>
    <recommendedName>
        <fullName evidence="1">LYC1 C-terminal domain-containing protein</fullName>
    </recommendedName>
</protein>
<gene>
    <name evidence="2" type="primary">NDAI0G01080</name>
    <name evidence="2" type="ordered locus">NDAI_0G01080</name>
</gene>
<dbReference type="eggNOG" id="ENOG502QPR6">
    <property type="taxonomic scope" value="Eukaryota"/>
</dbReference>
<accession>G0WDM3</accession>
<dbReference type="AlphaFoldDB" id="G0WDM3"/>
<dbReference type="KEGG" id="ndi:NDAI_0G01080"/>
<evidence type="ECO:0000313" key="2">
    <source>
        <dbReference type="EMBL" id="CCD25884.2"/>
    </source>
</evidence>
<sequence length="404" mass="46891">MSNTNSLIFEEYNDPELIGYSHSQNGEAWKGILSLEDYAAREWTLGQSSIAQKQKSPEIQEKFPDCYQNLGIKYFMLKDLNLEATSKTSQIVSSCETLNRIGYCIRPGTNNTIEPSLVVCIGGVFTPEMHRRNGYARVMIEKLNQHYDKIRDSPNAPPLLKNLVINLYSEVDEYYEKVGYYSLHVPLHHVTALDEFNEKFCNGYAMEQNDSGRLLGYDNYEDLVKLQDIEFKKNLLASAKAHPDSFVFTVAPDIDIYKWFEDRDIFIQRKITPNGSVKIPPFGYALKDNSHIIWHHNWNNNLLVIIKLYISEDAKKEKKKEEKVLRELMFYAIEETKAHNLTKLQFWDEELPLKEFPTLQNTLSKLEHESKLYATNGSVSAVRPPIGFNKDTIVWENNTKFCWF</sequence>
<organism evidence="2 3">
    <name type="scientific">Naumovozyma dairenensis (strain ATCC 10597 / BCRC 20456 / CBS 421 / NBRC 0211 / NRRL Y-12639)</name>
    <name type="common">Saccharomyces dairenensis</name>
    <dbReference type="NCBI Taxonomy" id="1071378"/>
    <lineage>
        <taxon>Eukaryota</taxon>
        <taxon>Fungi</taxon>
        <taxon>Dikarya</taxon>
        <taxon>Ascomycota</taxon>
        <taxon>Saccharomycotina</taxon>
        <taxon>Saccharomycetes</taxon>
        <taxon>Saccharomycetales</taxon>
        <taxon>Saccharomycetaceae</taxon>
        <taxon>Naumovozyma</taxon>
    </lineage>
</organism>
<dbReference type="InterPro" id="IPR055100">
    <property type="entry name" value="GNAT_LYC1-like"/>
</dbReference>
<dbReference type="OrthoDB" id="2020070at2759"/>
<keyword evidence="3" id="KW-1185">Reference proteome</keyword>
<dbReference type="OMA" id="NGYARIM"/>
<dbReference type="STRING" id="1071378.G0WDM3"/>
<dbReference type="InterPro" id="IPR053013">
    <property type="entry name" value="LAT"/>
</dbReference>
<dbReference type="Gene3D" id="3.40.630.30">
    <property type="match status" value="1"/>
</dbReference>
<dbReference type="EMBL" id="HE580273">
    <property type="protein sequence ID" value="CCD25884.2"/>
    <property type="molecule type" value="Genomic_DNA"/>
</dbReference>
<dbReference type="HOGENOM" id="CLU_683473_0_0_1"/>
<reference evidence="2 3" key="1">
    <citation type="journal article" date="2011" name="Proc. Natl. Acad. Sci. U.S.A.">
        <title>Evolutionary erosion of yeast sex chromosomes by mating-type switching accidents.</title>
        <authorList>
            <person name="Gordon J.L."/>
            <person name="Armisen D."/>
            <person name="Proux-Wera E."/>
            <person name="Oheigeartaigh S.S."/>
            <person name="Byrne K.P."/>
            <person name="Wolfe K.H."/>
        </authorList>
    </citation>
    <scope>NUCLEOTIDE SEQUENCE [LARGE SCALE GENOMIC DNA]</scope>
    <source>
        <strain evidence="3">ATCC 10597 / BCRC 20456 / CBS 421 / NBRC 0211 / NRRL Y-12639</strain>
    </source>
</reference>
<evidence type="ECO:0000313" key="3">
    <source>
        <dbReference type="Proteomes" id="UP000000689"/>
    </source>
</evidence>
<proteinExistence type="predicted"/>
<dbReference type="PANTHER" id="PTHR34815">
    <property type="entry name" value="LYSINE ACETYLTRANSFERASE"/>
    <property type="match status" value="1"/>
</dbReference>
<dbReference type="Proteomes" id="UP000000689">
    <property type="component" value="Chromosome 7"/>
</dbReference>
<feature type="domain" description="LYC1 C-terminal" evidence="1">
    <location>
        <begin position="207"/>
        <end position="404"/>
    </location>
</feature>
<dbReference type="Pfam" id="PF22998">
    <property type="entry name" value="GNAT_LYC1-like"/>
    <property type="match status" value="1"/>
</dbReference>
<evidence type="ECO:0000259" key="1">
    <source>
        <dbReference type="Pfam" id="PF22998"/>
    </source>
</evidence>
<dbReference type="PANTHER" id="PTHR34815:SF2">
    <property type="entry name" value="N-ACETYLTRANSFERASE DOMAIN-CONTAINING PROTEIN"/>
    <property type="match status" value="1"/>
</dbReference>
<name>G0WDM3_NAUDC</name>
<dbReference type="GeneID" id="11497280"/>
<dbReference type="RefSeq" id="XP_003671127.2">
    <property type="nucleotide sequence ID" value="XM_003671079.2"/>
</dbReference>